<sequence>MLFLSGKNNGLITSTTSVKSEQKVVDFKQVDANVHQLKGSSASIGAMRLKNVCVNFRNYCEAQNVEGCLRCLQHVQQECSVLKSKLEKLFMLEQQIVAAGGKIPVLE</sequence>
<organism evidence="5 6">
    <name type="scientific">Cannabis sativa</name>
    <name type="common">Hemp</name>
    <name type="synonym">Marijuana</name>
    <dbReference type="NCBI Taxonomy" id="3483"/>
    <lineage>
        <taxon>Eukaryota</taxon>
        <taxon>Viridiplantae</taxon>
        <taxon>Streptophyta</taxon>
        <taxon>Embryophyta</taxon>
        <taxon>Tracheophyta</taxon>
        <taxon>Spermatophyta</taxon>
        <taxon>Magnoliopsida</taxon>
        <taxon>eudicotyledons</taxon>
        <taxon>Gunneridae</taxon>
        <taxon>Pentapetalae</taxon>
        <taxon>rosids</taxon>
        <taxon>fabids</taxon>
        <taxon>Rosales</taxon>
        <taxon>Cannabaceae</taxon>
        <taxon>Cannabis</taxon>
    </lineage>
</organism>
<dbReference type="Proteomes" id="UP000583929">
    <property type="component" value="Unassembled WGS sequence"/>
</dbReference>
<comment type="domain">
    <text evidence="3">Histidine-containing phosphotransfer domain (HPt) contains an active histidine that mediates the phosphotransfer.</text>
</comment>
<evidence type="ECO:0000256" key="3">
    <source>
        <dbReference type="RuleBase" id="RU369004"/>
    </source>
</evidence>
<protein>
    <recommendedName>
        <fullName evidence="3">Histidine-containing phosphotransfer protein</fullName>
    </recommendedName>
</protein>
<reference evidence="5 6" key="1">
    <citation type="journal article" date="2020" name="bioRxiv">
        <title>Sequence and annotation of 42 cannabis genomes reveals extensive copy number variation in cannabinoid synthesis and pathogen resistance genes.</title>
        <authorList>
            <person name="Mckernan K.J."/>
            <person name="Helbert Y."/>
            <person name="Kane L.T."/>
            <person name="Ebling H."/>
            <person name="Zhang L."/>
            <person name="Liu B."/>
            <person name="Eaton Z."/>
            <person name="Mclaughlin S."/>
            <person name="Kingan S."/>
            <person name="Baybayan P."/>
            <person name="Concepcion G."/>
            <person name="Jordan M."/>
            <person name="Riva A."/>
            <person name="Barbazuk W."/>
            <person name="Harkins T."/>
        </authorList>
    </citation>
    <scope>NUCLEOTIDE SEQUENCE [LARGE SCALE GENOMIC DNA]</scope>
    <source>
        <strain evidence="6">cv. Jamaican Lion 4</strain>
        <tissue evidence="5">Leaf</tissue>
    </source>
</reference>
<dbReference type="InterPro" id="IPR008207">
    <property type="entry name" value="Sig_transdc_His_kin_Hpt_dom"/>
</dbReference>
<evidence type="ECO:0000313" key="6">
    <source>
        <dbReference type="Proteomes" id="UP000583929"/>
    </source>
</evidence>
<evidence type="ECO:0000313" key="5">
    <source>
        <dbReference type="EMBL" id="KAF4382771.1"/>
    </source>
</evidence>
<evidence type="ECO:0000256" key="2">
    <source>
        <dbReference type="ARBA" id="ARBA00023012"/>
    </source>
</evidence>
<comment type="function">
    <text evidence="3">Functions as a two-component phosphorelay mediators between cytokinin sensor histidine kinases and response regulators (B-type ARRs). Plays an important role in propagating cytokinin signal transduction.</text>
</comment>
<dbReference type="GO" id="GO:0043424">
    <property type="term" value="F:protein histidine kinase binding"/>
    <property type="evidence" value="ECO:0007669"/>
    <property type="project" value="UniProtKB-UniRule"/>
</dbReference>
<name>A0A7J6GIR7_CANSA</name>
<dbReference type="Pfam" id="PF01627">
    <property type="entry name" value="Hpt"/>
    <property type="match status" value="1"/>
</dbReference>
<feature type="domain" description="HPt" evidence="4">
    <location>
        <begin position="23"/>
        <end position="83"/>
    </location>
</feature>
<dbReference type="AlphaFoldDB" id="A0A7J6GIR7"/>
<dbReference type="InterPro" id="IPR036641">
    <property type="entry name" value="HPT_dom_sf"/>
</dbReference>
<keyword evidence="6" id="KW-1185">Reference proteome</keyword>
<dbReference type="InterPro" id="IPR045871">
    <property type="entry name" value="AHP1-5/YPD1"/>
</dbReference>
<dbReference type="PANTHER" id="PTHR28242">
    <property type="entry name" value="PHOSPHORELAY INTERMEDIATE PROTEIN YPD1"/>
    <property type="match status" value="1"/>
</dbReference>
<dbReference type="GO" id="GO:0005829">
    <property type="term" value="C:cytosol"/>
    <property type="evidence" value="ECO:0007669"/>
    <property type="project" value="UniProtKB-SubCell"/>
</dbReference>
<proteinExistence type="predicted"/>
<dbReference type="GO" id="GO:0005634">
    <property type="term" value="C:nucleus"/>
    <property type="evidence" value="ECO:0007669"/>
    <property type="project" value="UniProtKB-SubCell"/>
</dbReference>
<dbReference type="SUPFAM" id="SSF47226">
    <property type="entry name" value="Histidine-containing phosphotransfer domain, HPT domain"/>
    <property type="match status" value="1"/>
</dbReference>
<evidence type="ECO:0000259" key="4">
    <source>
        <dbReference type="Pfam" id="PF01627"/>
    </source>
</evidence>
<comment type="caution">
    <text evidence="5">The sequence shown here is derived from an EMBL/GenBank/DDBJ whole genome shotgun (WGS) entry which is preliminary data.</text>
</comment>
<evidence type="ECO:0000256" key="1">
    <source>
        <dbReference type="ARBA" id="ARBA00022864"/>
    </source>
</evidence>
<dbReference type="CDD" id="cd00088">
    <property type="entry name" value="HPT"/>
    <property type="match status" value="1"/>
</dbReference>
<dbReference type="PANTHER" id="PTHR28242:SF13">
    <property type="entry name" value="HISTIDINE-CONTAINING PHOSPHOTRANSFER PROTEIN 5"/>
    <property type="match status" value="1"/>
</dbReference>
<comment type="subcellular location">
    <subcellularLocation>
        <location evidence="3">Cytoplasm</location>
        <location evidence="3">Cytosol</location>
    </subcellularLocation>
    <subcellularLocation>
        <location evidence="3">Nucleus</location>
    </subcellularLocation>
</comment>
<dbReference type="EMBL" id="JAATIQ010000100">
    <property type="protein sequence ID" value="KAF4382771.1"/>
    <property type="molecule type" value="Genomic_DNA"/>
</dbReference>
<dbReference type="GO" id="GO:0009736">
    <property type="term" value="P:cytokinin-activated signaling pathway"/>
    <property type="evidence" value="ECO:0007669"/>
    <property type="project" value="UniProtKB-KW"/>
</dbReference>
<dbReference type="Gene3D" id="1.20.120.160">
    <property type="entry name" value="HPT domain"/>
    <property type="match status" value="1"/>
</dbReference>
<accession>A0A7J6GIR7</accession>
<keyword evidence="1 3" id="KW-0932">Cytokinin signaling pathway</keyword>
<dbReference type="GO" id="GO:0009927">
    <property type="term" value="F:histidine phosphotransfer kinase activity"/>
    <property type="evidence" value="ECO:0007669"/>
    <property type="project" value="UniProtKB-UniRule"/>
</dbReference>
<dbReference type="GO" id="GO:0000160">
    <property type="term" value="P:phosphorelay signal transduction system"/>
    <property type="evidence" value="ECO:0007669"/>
    <property type="project" value="UniProtKB-UniRule"/>
</dbReference>
<keyword evidence="2 3" id="KW-0902">Two-component regulatory system</keyword>
<gene>
    <name evidence="5" type="ORF">G4B88_021554</name>
</gene>